<keyword evidence="3" id="KW-1185">Reference proteome</keyword>
<dbReference type="RefSeq" id="WP_379711820.1">
    <property type="nucleotide sequence ID" value="NZ_JBHTBS010000004.1"/>
</dbReference>
<gene>
    <name evidence="2" type="ORF">ACFQY0_09910</name>
</gene>
<protein>
    <submittedName>
        <fullName evidence="2">Uncharacterized protein</fullName>
    </submittedName>
</protein>
<dbReference type="Proteomes" id="UP001596472">
    <property type="component" value="Unassembled WGS sequence"/>
</dbReference>
<feature type="chain" id="PRO_5045771829" evidence="1">
    <location>
        <begin position="29"/>
        <end position="910"/>
    </location>
</feature>
<evidence type="ECO:0000313" key="3">
    <source>
        <dbReference type="Proteomes" id="UP001596472"/>
    </source>
</evidence>
<evidence type="ECO:0000313" key="2">
    <source>
        <dbReference type="EMBL" id="MFC7337490.1"/>
    </source>
</evidence>
<evidence type="ECO:0000256" key="1">
    <source>
        <dbReference type="SAM" id="SignalP"/>
    </source>
</evidence>
<comment type="caution">
    <text evidence="2">The sequence shown here is derived from an EMBL/GenBank/DDBJ whole genome shotgun (WGS) entry which is preliminary data.</text>
</comment>
<accession>A0ABW2L7G2</accession>
<name>A0ABW2L7G2_9BACT</name>
<keyword evidence="1" id="KW-0732">Signal</keyword>
<sequence>MKSEVTRSGLKLCSRVALPFLILASAQADELAIWDFVTASDSAAVLASASGLSVSAVTMGPGISNTNDSTSGGWRTRGYEGTTGYVEFSITAASTKKLTLESLIFGAFARAANTGGGGEWTDPEIILEYDTDPGFTNPTVAGSLDLGPSLLDGSDEPGSSFTSDASTFFGSDLVINPSETYYFRLRASDATGGTSSRNQLYYLVDTDLVLNGSIETSTPGLVWAGASGASWNTTELNFTDDGTPSLFTTNDDVTIKTLGDIVVDAGGITAGLLSVITDEEGNFELQGGNLSTTGIVKSGVSDLEIALAGTFDTGAGGTTVEGGNLEVESGATFTTSSLTLSSGAEFRVENGGIFTNSGLTSLIGSEGGILRANSGTSISLGEVSTMSAGAKFDKSGSGTLTITGPLGTFDSAPIFLDFNGGTLVFEGANVVAVAGRSGELNTWQSGFLNGTDLVLHNANIDGGSITIQGTGTTIRSRLNDGANTIASEMVLESDLIINSPSGDNAITFTEPFSGPGGITLGGDGNGDVYFDESSSYTGTTTLLPSDSFTLHATTDGKPFGDGDISIGTGSILNLDNHNMSIPGDISGDGAILVDSSFSISGGKLLPVEFSGDSSFTGSINLLDGLTQIDGTNSFSGTTRGVLTIEDSGALGGNGSSEHEVVMEAGGALSAVIQQWDGVAGEGYEDLYVHSFDAAGVAMDIRMFWPYPAPPDFSESARSFTFLTTSAGGLTNFDPANVTIIPRSGFIGTGTWSVEQVEDSLVLNYTPLHSPYELWTAGFDLEGEDAAPDYDYDLDGMANILEFVLGGDPTVSDPSVLPVSMFDGTDFVFSYTRSEESKGSTTQRVQFGTNLVDWTDALIPEAEGSYTIEGVTVDVVEGDPASLPDTITVTIPNSLAPALGSRFARLSVEEN</sequence>
<feature type="signal peptide" evidence="1">
    <location>
        <begin position="1"/>
        <end position="28"/>
    </location>
</feature>
<organism evidence="2 3">
    <name type="scientific">Haloferula chungangensis</name>
    <dbReference type="NCBI Taxonomy" id="1048331"/>
    <lineage>
        <taxon>Bacteria</taxon>
        <taxon>Pseudomonadati</taxon>
        <taxon>Verrucomicrobiota</taxon>
        <taxon>Verrucomicrobiia</taxon>
        <taxon>Verrucomicrobiales</taxon>
        <taxon>Verrucomicrobiaceae</taxon>
        <taxon>Haloferula</taxon>
    </lineage>
</organism>
<reference evidence="3" key="1">
    <citation type="journal article" date="2019" name="Int. J. Syst. Evol. Microbiol.">
        <title>The Global Catalogue of Microorganisms (GCM) 10K type strain sequencing project: providing services to taxonomists for standard genome sequencing and annotation.</title>
        <authorList>
            <consortium name="The Broad Institute Genomics Platform"/>
            <consortium name="The Broad Institute Genome Sequencing Center for Infectious Disease"/>
            <person name="Wu L."/>
            <person name="Ma J."/>
        </authorList>
    </citation>
    <scope>NUCLEOTIDE SEQUENCE [LARGE SCALE GENOMIC DNA]</scope>
    <source>
        <strain evidence="3">CGMCC 4.1467</strain>
    </source>
</reference>
<dbReference type="EMBL" id="JBHTBS010000004">
    <property type="protein sequence ID" value="MFC7337490.1"/>
    <property type="molecule type" value="Genomic_DNA"/>
</dbReference>
<proteinExistence type="predicted"/>